<proteinExistence type="predicted"/>
<dbReference type="EMBL" id="JANHJP010000002">
    <property type="protein sequence ID" value="MDC9031888.1"/>
    <property type="molecule type" value="Genomic_DNA"/>
</dbReference>
<comment type="caution">
    <text evidence="1">The sequence shown here is derived from an EMBL/GenBank/DDBJ whole genome shotgun (WGS) entry which is preliminary data.</text>
</comment>
<keyword evidence="2" id="KW-1185">Reference proteome</keyword>
<name>A0ABT5L897_9MOLU</name>
<reference evidence="1 2" key="1">
    <citation type="journal article" date="2023" name="Plant">
        <title>Draft Genome Sequence Resource of CBPPT1, a 'Candidatus Phytoplasma trifolii'-Related Strain Associated with Potato Purple Top Disease in the Columbia Basin, U.S.A.</title>
        <authorList>
            <person name="Wei W."/>
            <person name="Shao J."/>
            <person name="Bottner-Parker K.D."/>
            <person name="Zhao Y."/>
        </authorList>
    </citation>
    <scope>NUCLEOTIDE SEQUENCE [LARGE SCALE GENOMIC DNA]</scope>
    <source>
        <strain evidence="1 2">CBPPT1</strain>
    </source>
</reference>
<dbReference type="Proteomes" id="UP001221763">
    <property type="component" value="Unassembled WGS sequence"/>
</dbReference>
<evidence type="ECO:0000313" key="1">
    <source>
        <dbReference type="EMBL" id="MDC9031888.1"/>
    </source>
</evidence>
<protein>
    <submittedName>
        <fullName evidence="1">Uncharacterized protein</fullName>
    </submittedName>
</protein>
<sequence>MNFTKTTHQTKEPILLNNFSIEVQNRYIPIQNQKKREWFTKDIKFTLNNENFYFPELIIKFDHIDEDNPEFFLQPGQIIKIIKGKIELKQSSPDIYILTIYKFQQDAEK</sequence>
<dbReference type="RefSeq" id="WP_273585119.1">
    <property type="nucleotide sequence ID" value="NZ_JANHJP010000002.1"/>
</dbReference>
<organism evidence="1 2">
    <name type="scientific">Columbia Basin potato purple top phytoplasma</name>
    <dbReference type="NCBI Taxonomy" id="307134"/>
    <lineage>
        <taxon>Bacteria</taxon>
        <taxon>Bacillati</taxon>
        <taxon>Mycoplasmatota</taxon>
        <taxon>Mollicutes</taxon>
        <taxon>Acholeplasmatales</taxon>
        <taxon>Acholeplasmataceae</taxon>
        <taxon>Candidatus Phytoplasma</taxon>
        <taxon>16SrVI (Clover proliferation group)</taxon>
    </lineage>
</organism>
<accession>A0ABT5L897</accession>
<gene>
    <name evidence="1" type="ORF">M8044_000107</name>
</gene>
<evidence type="ECO:0000313" key="2">
    <source>
        <dbReference type="Proteomes" id="UP001221763"/>
    </source>
</evidence>